<keyword evidence="3" id="KW-0041">Annexin</keyword>
<dbReference type="InterPro" id="IPR001464">
    <property type="entry name" value="Annexin"/>
</dbReference>
<dbReference type="PANTHER" id="PTHR10502">
    <property type="entry name" value="ANNEXIN"/>
    <property type="match status" value="1"/>
</dbReference>
<dbReference type="PRINTS" id="PR00196">
    <property type="entry name" value="ANNEXIN"/>
</dbReference>
<dbReference type="GeneID" id="117738567"/>
<dbReference type="GO" id="GO:0012506">
    <property type="term" value="C:vesicle membrane"/>
    <property type="evidence" value="ECO:0007669"/>
    <property type="project" value="TreeGrafter"/>
</dbReference>
<dbReference type="GO" id="GO:0005509">
    <property type="term" value="F:calcium ion binding"/>
    <property type="evidence" value="ECO:0007669"/>
    <property type="project" value="InterPro"/>
</dbReference>
<evidence type="ECO:0000313" key="5">
    <source>
        <dbReference type="Proteomes" id="UP000694565"/>
    </source>
</evidence>
<dbReference type="RefSeq" id="XP_034400333.1">
    <property type="nucleotide sequence ID" value="XM_034544442.1"/>
</dbReference>
<dbReference type="GO" id="GO:0005737">
    <property type="term" value="C:cytoplasm"/>
    <property type="evidence" value="ECO:0007669"/>
    <property type="project" value="TreeGrafter"/>
</dbReference>
<gene>
    <name evidence="4" type="primary">zgc:101785</name>
</gene>
<dbReference type="GO" id="GO:0005634">
    <property type="term" value="C:nucleus"/>
    <property type="evidence" value="ECO:0007669"/>
    <property type="project" value="TreeGrafter"/>
</dbReference>
<dbReference type="InterPro" id="IPR037104">
    <property type="entry name" value="Annexin_sf"/>
</dbReference>
<accession>A0A8C3B082</accession>
<keyword evidence="2" id="KW-0677">Repeat</keyword>
<organism evidence="4 5">
    <name type="scientific">Cyclopterus lumpus</name>
    <name type="common">Lumpsucker</name>
    <dbReference type="NCBI Taxonomy" id="8103"/>
    <lineage>
        <taxon>Eukaryota</taxon>
        <taxon>Metazoa</taxon>
        <taxon>Chordata</taxon>
        <taxon>Craniata</taxon>
        <taxon>Vertebrata</taxon>
        <taxon>Euteleostomi</taxon>
        <taxon>Actinopterygii</taxon>
        <taxon>Neopterygii</taxon>
        <taxon>Teleostei</taxon>
        <taxon>Neoteleostei</taxon>
        <taxon>Acanthomorphata</taxon>
        <taxon>Eupercaria</taxon>
        <taxon>Perciformes</taxon>
        <taxon>Cottioidei</taxon>
        <taxon>Cottales</taxon>
        <taxon>Cyclopteridae</taxon>
        <taxon>Cyclopterus</taxon>
    </lineage>
</organism>
<dbReference type="GO" id="GO:0001786">
    <property type="term" value="F:phosphatidylserine binding"/>
    <property type="evidence" value="ECO:0007669"/>
    <property type="project" value="TreeGrafter"/>
</dbReference>
<keyword evidence="5" id="KW-1185">Reference proteome</keyword>
<reference evidence="4" key="2">
    <citation type="submission" date="2025-09" db="UniProtKB">
        <authorList>
            <consortium name="Ensembl"/>
        </authorList>
    </citation>
    <scope>IDENTIFICATION</scope>
</reference>
<dbReference type="FunFam" id="1.10.220.10:FF:000003">
    <property type="entry name" value="Annexin"/>
    <property type="match status" value="1"/>
</dbReference>
<evidence type="ECO:0000313" key="4">
    <source>
        <dbReference type="Ensembl" id="ENSCLMP00005050186.1"/>
    </source>
</evidence>
<dbReference type="SMART" id="SM00335">
    <property type="entry name" value="ANX"/>
    <property type="match status" value="3"/>
</dbReference>
<dbReference type="Proteomes" id="UP000694565">
    <property type="component" value="Unplaced"/>
</dbReference>
<dbReference type="SUPFAM" id="SSF47874">
    <property type="entry name" value="Annexin"/>
    <property type="match status" value="1"/>
</dbReference>
<dbReference type="OrthoDB" id="37886at2759"/>
<dbReference type="GO" id="GO:0005886">
    <property type="term" value="C:plasma membrane"/>
    <property type="evidence" value="ECO:0007669"/>
    <property type="project" value="TreeGrafter"/>
</dbReference>
<proteinExistence type="inferred from homology"/>
<dbReference type="Gene3D" id="1.10.220.10">
    <property type="entry name" value="Annexin"/>
    <property type="match status" value="4"/>
</dbReference>
<evidence type="ECO:0000256" key="3">
    <source>
        <dbReference type="ARBA" id="ARBA00023216"/>
    </source>
</evidence>
<comment type="similarity">
    <text evidence="1">Belongs to the annexin family.</text>
</comment>
<evidence type="ECO:0000256" key="2">
    <source>
        <dbReference type="ARBA" id="ARBA00022737"/>
    </source>
</evidence>
<dbReference type="Pfam" id="PF00191">
    <property type="entry name" value="Annexin"/>
    <property type="match status" value="3"/>
</dbReference>
<name>A0A8C3B082_CYCLU</name>
<reference evidence="4" key="1">
    <citation type="submission" date="2025-08" db="UniProtKB">
        <authorList>
            <consortium name="Ensembl"/>
        </authorList>
    </citation>
    <scope>IDENTIFICATION</scope>
</reference>
<evidence type="ECO:0000256" key="1">
    <source>
        <dbReference type="ARBA" id="ARBA00007831"/>
    </source>
</evidence>
<dbReference type="Ensembl" id="ENSCLMT00005051843.1">
    <property type="protein sequence ID" value="ENSCLMP00005050186.1"/>
    <property type="gene ID" value="ENSCLMG00005022803.1"/>
</dbReference>
<dbReference type="PROSITE" id="PS51897">
    <property type="entry name" value="ANNEXIN_2"/>
    <property type="match status" value="2"/>
</dbReference>
<sequence>MDPEYYQSHNMCWGTLGTVRPFPNFYPEQDVVKIQAALERKDAVTLVRILTNRTNAQRQVIANTFEELTQKDLATGVKKTLSGDVETLLLELLMPPLQYEAYRLQQAMVGLGTDENTLLEILCTQSGEKLREISTTYRQLFKKDLENELKGETSGDFTKLLLALLNKEAVVSGVQRDIESLSASLNGKKAETGPWINILTSRDSHHLNEVLQGLELQRGHVVDQVLEKRFTGDFQMGLKVLVQCIQNPDLYLARRLVNTKTPIVQGIMVSHSEEDLLCIRAAYLKLTGTSLYTALQKQYKGYHLQALLAICRSED</sequence>
<protein>
    <submittedName>
        <fullName evidence="4">Annexin A14</fullName>
    </submittedName>
</protein>
<dbReference type="GO" id="GO:0005544">
    <property type="term" value="F:calcium-dependent phospholipid binding"/>
    <property type="evidence" value="ECO:0007669"/>
    <property type="project" value="InterPro"/>
</dbReference>
<dbReference type="KEGG" id="clum:117738567"/>
<dbReference type="GeneTree" id="ENSGT00940000166692"/>
<dbReference type="PANTHER" id="PTHR10502:SF8">
    <property type="entry name" value="ANNEXIN"/>
    <property type="match status" value="1"/>
</dbReference>
<dbReference type="InterPro" id="IPR018502">
    <property type="entry name" value="Annexin_repeat"/>
</dbReference>
<dbReference type="AlphaFoldDB" id="A0A8C3B082"/>